<comment type="caution">
    <text evidence="1">The sequence shown here is derived from an EMBL/GenBank/DDBJ whole genome shotgun (WGS) entry which is preliminary data.</text>
</comment>
<dbReference type="AlphaFoldDB" id="A0A392SCU8"/>
<accession>A0A392SCU8</accession>
<sequence length="34" mass="3616">LNIVTIDLSLVFVAAPLMGLARRSARGVSSVFEL</sequence>
<protein>
    <submittedName>
        <fullName evidence="1">Uncharacterized protein</fullName>
    </submittedName>
</protein>
<evidence type="ECO:0000313" key="1">
    <source>
        <dbReference type="EMBL" id="MCI46741.1"/>
    </source>
</evidence>
<evidence type="ECO:0000313" key="2">
    <source>
        <dbReference type="Proteomes" id="UP000265520"/>
    </source>
</evidence>
<keyword evidence="2" id="KW-1185">Reference proteome</keyword>
<dbReference type="EMBL" id="LXQA010362024">
    <property type="protein sequence ID" value="MCI46741.1"/>
    <property type="molecule type" value="Genomic_DNA"/>
</dbReference>
<dbReference type="Proteomes" id="UP000265520">
    <property type="component" value="Unassembled WGS sequence"/>
</dbReference>
<organism evidence="1 2">
    <name type="scientific">Trifolium medium</name>
    <dbReference type="NCBI Taxonomy" id="97028"/>
    <lineage>
        <taxon>Eukaryota</taxon>
        <taxon>Viridiplantae</taxon>
        <taxon>Streptophyta</taxon>
        <taxon>Embryophyta</taxon>
        <taxon>Tracheophyta</taxon>
        <taxon>Spermatophyta</taxon>
        <taxon>Magnoliopsida</taxon>
        <taxon>eudicotyledons</taxon>
        <taxon>Gunneridae</taxon>
        <taxon>Pentapetalae</taxon>
        <taxon>rosids</taxon>
        <taxon>fabids</taxon>
        <taxon>Fabales</taxon>
        <taxon>Fabaceae</taxon>
        <taxon>Papilionoideae</taxon>
        <taxon>50 kb inversion clade</taxon>
        <taxon>NPAAA clade</taxon>
        <taxon>Hologalegina</taxon>
        <taxon>IRL clade</taxon>
        <taxon>Trifolieae</taxon>
        <taxon>Trifolium</taxon>
    </lineage>
</organism>
<reference evidence="1 2" key="1">
    <citation type="journal article" date="2018" name="Front. Plant Sci.">
        <title>Red Clover (Trifolium pratense) and Zigzag Clover (T. medium) - A Picture of Genomic Similarities and Differences.</title>
        <authorList>
            <person name="Dluhosova J."/>
            <person name="Istvanek J."/>
            <person name="Nedelnik J."/>
            <person name="Repkova J."/>
        </authorList>
    </citation>
    <scope>NUCLEOTIDE SEQUENCE [LARGE SCALE GENOMIC DNA]</scope>
    <source>
        <strain evidence="2">cv. 10/8</strain>
        <tissue evidence="1">Leaf</tissue>
    </source>
</reference>
<proteinExistence type="predicted"/>
<name>A0A392SCU8_9FABA</name>
<feature type="non-terminal residue" evidence="1">
    <location>
        <position position="1"/>
    </location>
</feature>